<reference evidence="7" key="1">
    <citation type="submission" date="2018-05" db="EMBL/GenBank/DDBJ databases">
        <authorList>
            <person name="Lanie J.A."/>
            <person name="Ng W.-L."/>
            <person name="Kazmierczak K.M."/>
            <person name="Andrzejewski T.M."/>
            <person name="Davidsen T.M."/>
            <person name="Wayne K.J."/>
            <person name="Tettelin H."/>
            <person name="Glass J.I."/>
            <person name="Rusch D."/>
            <person name="Podicherti R."/>
            <person name="Tsui H.-C.T."/>
            <person name="Winkler M.E."/>
        </authorList>
    </citation>
    <scope>NUCLEOTIDE SEQUENCE</scope>
</reference>
<dbReference type="GO" id="GO:0006885">
    <property type="term" value="P:regulation of pH"/>
    <property type="evidence" value="ECO:0007669"/>
    <property type="project" value="InterPro"/>
</dbReference>
<keyword evidence="2" id="KW-1003">Cell membrane</keyword>
<dbReference type="AlphaFoldDB" id="A0A382Y3K2"/>
<dbReference type="Pfam" id="PF06965">
    <property type="entry name" value="Na_H_antiport_1"/>
    <property type="match status" value="1"/>
</dbReference>
<keyword evidence="4 6" id="KW-1133">Transmembrane helix</keyword>
<feature type="transmembrane region" description="Helical" evidence="6">
    <location>
        <begin position="12"/>
        <end position="33"/>
    </location>
</feature>
<gene>
    <name evidence="7" type="ORF">METZ01_LOCUS430564</name>
</gene>
<dbReference type="EMBL" id="UINC01172573">
    <property type="protein sequence ID" value="SVD77710.1"/>
    <property type="molecule type" value="Genomic_DNA"/>
</dbReference>
<evidence type="ECO:0000256" key="6">
    <source>
        <dbReference type="SAM" id="Phobius"/>
    </source>
</evidence>
<feature type="transmembrane region" description="Helical" evidence="6">
    <location>
        <begin position="63"/>
        <end position="83"/>
    </location>
</feature>
<evidence type="ECO:0000313" key="7">
    <source>
        <dbReference type="EMBL" id="SVD77710.1"/>
    </source>
</evidence>
<dbReference type="InterPro" id="IPR023171">
    <property type="entry name" value="Na/H_antiporter_dom_sf"/>
</dbReference>
<evidence type="ECO:0000256" key="5">
    <source>
        <dbReference type="ARBA" id="ARBA00023136"/>
    </source>
</evidence>
<proteinExistence type="predicted"/>
<sequence>MINYITAPFKWFFKLEAASGLMLLLAAVVALIISNSDFSKDYFNILSTHIFIGTRNFGLDLSILHWINDALMAIFFFIVTLEIKREFIHGELSKPKQALLPIIGAVGGMALP</sequence>
<dbReference type="PANTHER" id="PTHR30341:SF0">
    <property type="entry name" value="NA(+)_H(+) ANTIPORTER NHAA"/>
    <property type="match status" value="1"/>
</dbReference>
<keyword evidence="5 6" id="KW-0472">Membrane</keyword>
<evidence type="ECO:0000256" key="4">
    <source>
        <dbReference type="ARBA" id="ARBA00022989"/>
    </source>
</evidence>
<dbReference type="InterPro" id="IPR004670">
    <property type="entry name" value="NhaA"/>
</dbReference>
<evidence type="ECO:0008006" key="8">
    <source>
        <dbReference type="Google" id="ProtNLM"/>
    </source>
</evidence>
<dbReference type="GO" id="GO:0015385">
    <property type="term" value="F:sodium:proton antiporter activity"/>
    <property type="evidence" value="ECO:0007669"/>
    <property type="project" value="TreeGrafter"/>
</dbReference>
<dbReference type="GO" id="GO:0005886">
    <property type="term" value="C:plasma membrane"/>
    <property type="evidence" value="ECO:0007669"/>
    <property type="project" value="UniProtKB-SubCell"/>
</dbReference>
<comment type="subcellular location">
    <subcellularLocation>
        <location evidence="1">Cell inner membrane</location>
        <topology evidence="1">Multi-pass membrane protein</topology>
    </subcellularLocation>
</comment>
<name>A0A382Y3K2_9ZZZZ</name>
<organism evidence="7">
    <name type="scientific">marine metagenome</name>
    <dbReference type="NCBI Taxonomy" id="408172"/>
    <lineage>
        <taxon>unclassified sequences</taxon>
        <taxon>metagenomes</taxon>
        <taxon>ecological metagenomes</taxon>
    </lineage>
</organism>
<feature type="non-terminal residue" evidence="7">
    <location>
        <position position="112"/>
    </location>
</feature>
<evidence type="ECO:0000256" key="1">
    <source>
        <dbReference type="ARBA" id="ARBA00004429"/>
    </source>
</evidence>
<evidence type="ECO:0000256" key="3">
    <source>
        <dbReference type="ARBA" id="ARBA00022692"/>
    </source>
</evidence>
<accession>A0A382Y3K2</accession>
<protein>
    <recommendedName>
        <fullName evidence="8">Na+/H+ antiporter NhaA</fullName>
    </recommendedName>
</protein>
<evidence type="ECO:0000256" key="2">
    <source>
        <dbReference type="ARBA" id="ARBA00022475"/>
    </source>
</evidence>
<keyword evidence="3 6" id="KW-0812">Transmembrane</keyword>
<dbReference type="PANTHER" id="PTHR30341">
    <property type="entry name" value="SODIUM ION/PROTON ANTIPORTER NHAA-RELATED"/>
    <property type="match status" value="1"/>
</dbReference>
<dbReference type="Gene3D" id="1.20.1530.10">
    <property type="entry name" value="Na+/H+ antiporter like domain"/>
    <property type="match status" value="1"/>
</dbReference>